<evidence type="ECO:0000313" key="2">
    <source>
        <dbReference type="EMBL" id="RPA84566.1"/>
    </source>
</evidence>
<reference evidence="2 3" key="1">
    <citation type="journal article" date="2018" name="Nat. Ecol. Evol.">
        <title>Pezizomycetes genomes reveal the molecular basis of ectomycorrhizal truffle lifestyle.</title>
        <authorList>
            <person name="Murat C."/>
            <person name="Payen T."/>
            <person name="Noel B."/>
            <person name="Kuo A."/>
            <person name="Morin E."/>
            <person name="Chen J."/>
            <person name="Kohler A."/>
            <person name="Krizsan K."/>
            <person name="Balestrini R."/>
            <person name="Da Silva C."/>
            <person name="Montanini B."/>
            <person name="Hainaut M."/>
            <person name="Levati E."/>
            <person name="Barry K.W."/>
            <person name="Belfiori B."/>
            <person name="Cichocki N."/>
            <person name="Clum A."/>
            <person name="Dockter R.B."/>
            <person name="Fauchery L."/>
            <person name="Guy J."/>
            <person name="Iotti M."/>
            <person name="Le Tacon F."/>
            <person name="Lindquist E.A."/>
            <person name="Lipzen A."/>
            <person name="Malagnac F."/>
            <person name="Mello A."/>
            <person name="Molinier V."/>
            <person name="Miyauchi S."/>
            <person name="Poulain J."/>
            <person name="Riccioni C."/>
            <person name="Rubini A."/>
            <person name="Sitrit Y."/>
            <person name="Splivallo R."/>
            <person name="Traeger S."/>
            <person name="Wang M."/>
            <person name="Zifcakova L."/>
            <person name="Wipf D."/>
            <person name="Zambonelli A."/>
            <person name="Paolocci F."/>
            <person name="Nowrousian M."/>
            <person name="Ottonello S."/>
            <person name="Baldrian P."/>
            <person name="Spatafora J.W."/>
            <person name="Henrissat B."/>
            <person name="Nagy L.G."/>
            <person name="Aury J.M."/>
            <person name="Wincker P."/>
            <person name="Grigoriev I.V."/>
            <person name="Bonfante P."/>
            <person name="Martin F.M."/>
        </authorList>
    </citation>
    <scope>NUCLEOTIDE SEQUENCE [LARGE SCALE GENOMIC DNA]</scope>
    <source>
        <strain evidence="2 3">RN42</strain>
    </source>
</reference>
<name>A0A3N4IG23_ASCIM</name>
<sequence length="198" mass="21828">MVTKTGNDYDTVSTRKRKGTDSPLDGEMSHLPHTRPIVNSSDLSTLASSSLDPAFCYNPSTSTDENNTKTVSKPTVDAAVLLDIPSRGESNPEGVNPELSGILHASFSVPTPIASILTKDRRACISENTLIDGRVLLFDALNFKIQWVDGDGVPLSDWLGQNPDKIEITRRQFEGLYQHKLCIELHGWDPFADMVWDD</sequence>
<gene>
    <name evidence="2" type="ORF">BJ508DRAFT_339923</name>
</gene>
<feature type="compositionally biased region" description="Polar residues" evidence="1">
    <location>
        <begin position="1"/>
        <end position="12"/>
    </location>
</feature>
<evidence type="ECO:0000313" key="3">
    <source>
        <dbReference type="Proteomes" id="UP000275078"/>
    </source>
</evidence>
<dbReference type="EMBL" id="ML119658">
    <property type="protein sequence ID" value="RPA84566.1"/>
    <property type="molecule type" value="Genomic_DNA"/>
</dbReference>
<protein>
    <submittedName>
        <fullName evidence="2">Uncharacterized protein</fullName>
    </submittedName>
</protein>
<dbReference type="AlphaFoldDB" id="A0A3N4IG23"/>
<feature type="region of interest" description="Disordered" evidence="1">
    <location>
        <begin position="1"/>
        <end position="37"/>
    </location>
</feature>
<evidence type="ECO:0000256" key="1">
    <source>
        <dbReference type="SAM" id="MobiDB-lite"/>
    </source>
</evidence>
<dbReference type="Proteomes" id="UP000275078">
    <property type="component" value="Unassembled WGS sequence"/>
</dbReference>
<accession>A0A3N4IG23</accession>
<organism evidence="2 3">
    <name type="scientific">Ascobolus immersus RN42</name>
    <dbReference type="NCBI Taxonomy" id="1160509"/>
    <lineage>
        <taxon>Eukaryota</taxon>
        <taxon>Fungi</taxon>
        <taxon>Dikarya</taxon>
        <taxon>Ascomycota</taxon>
        <taxon>Pezizomycotina</taxon>
        <taxon>Pezizomycetes</taxon>
        <taxon>Pezizales</taxon>
        <taxon>Ascobolaceae</taxon>
        <taxon>Ascobolus</taxon>
    </lineage>
</organism>
<keyword evidence="3" id="KW-1185">Reference proteome</keyword>
<proteinExistence type="predicted"/>